<dbReference type="Proteomes" id="UP000184406">
    <property type="component" value="Unassembled WGS sequence"/>
</dbReference>
<name>A0A1M5BU42_9FLAO</name>
<dbReference type="InterPro" id="IPR029377">
    <property type="entry name" value="TMEM220"/>
</dbReference>
<keyword evidence="1 2" id="KW-0812">Transmembrane</keyword>
<sequence>MRLFSKIFSGVFTILFVWAALLQYNDPDAFMWYIIYGIAAGASFLFFLGKLNLLIPVVLSFAYLIAAWIFWPDHFEGVSIGSGNIDNIEHARESLGLIINALVMLFYAWRVKVVRALNI</sequence>
<feature type="transmembrane region" description="Helical" evidence="1">
    <location>
        <begin position="7"/>
        <end position="24"/>
    </location>
</feature>
<evidence type="ECO:0000256" key="1">
    <source>
        <dbReference type="SAM" id="Phobius"/>
    </source>
</evidence>
<keyword evidence="3" id="KW-1185">Reference proteome</keyword>
<dbReference type="RefSeq" id="WP_072862441.1">
    <property type="nucleotide sequence ID" value="NZ_FQUX01000004.1"/>
</dbReference>
<dbReference type="EMBL" id="FQUX01000004">
    <property type="protein sequence ID" value="SHF46083.1"/>
    <property type="molecule type" value="Genomic_DNA"/>
</dbReference>
<dbReference type="AlphaFoldDB" id="A0A1M5BU42"/>
<feature type="transmembrane region" description="Helical" evidence="1">
    <location>
        <begin position="53"/>
        <end position="71"/>
    </location>
</feature>
<dbReference type="OrthoDB" id="329078at2"/>
<gene>
    <name evidence="2" type="ORF">SAMN03080594_104231</name>
</gene>
<proteinExistence type="predicted"/>
<feature type="transmembrane region" description="Helical" evidence="1">
    <location>
        <begin position="91"/>
        <end position="109"/>
    </location>
</feature>
<accession>A0A1M5BU42</accession>
<feature type="transmembrane region" description="Helical" evidence="1">
    <location>
        <begin position="30"/>
        <end position="48"/>
    </location>
</feature>
<evidence type="ECO:0000313" key="3">
    <source>
        <dbReference type="Proteomes" id="UP000184406"/>
    </source>
</evidence>
<organism evidence="2 3">
    <name type="scientific">Arenibacter palladensis</name>
    <dbReference type="NCBI Taxonomy" id="237373"/>
    <lineage>
        <taxon>Bacteria</taxon>
        <taxon>Pseudomonadati</taxon>
        <taxon>Bacteroidota</taxon>
        <taxon>Flavobacteriia</taxon>
        <taxon>Flavobacteriales</taxon>
        <taxon>Flavobacteriaceae</taxon>
        <taxon>Arenibacter</taxon>
    </lineage>
</organism>
<reference evidence="3" key="1">
    <citation type="submission" date="2016-11" db="EMBL/GenBank/DDBJ databases">
        <authorList>
            <person name="Varghese N."/>
            <person name="Submissions S."/>
        </authorList>
    </citation>
    <scope>NUCLEOTIDE SEQUENCE [LARGE SCALE GENOMIC DNA]</scope>
    <source>
        <strain evidence="3">DSM 17539</strain>
    </source>
</reference>
<keyword evidence="1" id="KW-0472">Membrane</keyword>
<evidence type="ECO:0000313" key="2">
    <source>
        <dbReference type="EMBL" id="SHF46083.1"/>
    </source>
</evidence>
<dbReference type="Pfam" id="PF15071">
    <property type="entry name" value="TMEM220"/>
    <property type="match status" value="1"/>
</dbReference>
<keyword evidence="1" id="KW-1133">Transmembrane helix</keyword>
<protein>
    <submittedName>
        <fullName evidence="2">Transmembrane family 220, helix</fullName>
    </submittedName>
</protein>